<name>A0AAD4HFP7_9AGAM</name>
<dbReference type="EMBL" id="JABBWK010000079">
    <property type="protein sequence ID" value="KAG1894491.1"/>
    <property type="molecule type" value="Genomic_DNA"/>
</dbReference>
<dbReference type="GeneID" id="64670114"/>
<sequence>MAHAINENTLTSVPSVNNPRPLRVMGDNADYWVNDAGEPFTFKFPATLDLEGQFDWSGPYFNLPRTGVSTCDNLYASIVKLTLFHQLDLVTIKKMRAQFEVRPLDIQARDVYPPEAIKCSSSAIDMLNVLHGEAEDVRNACKLVECLLWYR</sequence>
<proteinExistence type="predicted"/>
<evidence type="ECO:0000313" key="2">
    <source>
        <dbReference type="Proteomes" id="UP001195769"/>
    </source>
</evidence>
<organism evidence="1 2">
    <name type="scientific">Suillus fuscotomentosus</name>
    <dbReference type="NCBI Taxonomy" id="1912939"/>
    <lineage>
        <taxon>Eukaryota</taxon>
        <taxon>Fungi</taxon>
        <taxon>Dikarya</taxon>
        <taxon>Basidiomycota</taxon>
        <taxon>Agaricomycotina</taxon>
        <taxon>Agaricomycetes</taxon>
        <taxon>Agaricomycetidae</taxon>
        <taxon>Boletales</taxon>
        <taxon>Suillineae</taxon>
        <taxon>Suillaceae</taxon>
        <taxon>Suillus</taxon>
    </lineage>
</organism>
<protein>
    <submittedName>
        <fullName evidence="1">Uncharacterized protein</fullName>
    </submittedName>
</protein>
<gene>
    <name evidence="1" type="ORF">F5891DRAFT_961461</name>
</gene>
<accession>A0AAD4HFP7</accession>
<keyword evidence="2" id="KW-1185">Reference proteome</keyword>
<comment type="caution">
    <text evidence="1">The sequence shown here is derived from an EMBL/GenBank/DDBJ whole genome shotgun (WGS) entry which is preliminary data.</text>
</comment>
<dbReference type="AlphaFoldDB" id="A0AAD4HFP7"/>
<dbReference type="RefSeq" id="XP_041220067.1">
    <property type="nucleotide sequence ID" value="XM_041375816.1"/>
</dbReference>
<dbReference type="Proteomes" id="UP001195769">
    <property type="component" value="Unassembled WGS sequence"/>
</dbReference>
<reference evidence="1" key="1">
    <citation type="journal article" date="2020" name="New Phytol.">
        <title>Comparative genomics reveals dynamic genome evolution in host specialist ectomycorrhizal fungi.</title>
        <authorList>
            <person name="Lofgren L.A."/>
            <person name="Nguyen N.H."/>
            <person name="Vilgalys R."/>
            <person name="Ruytinx J."/>
            <person name="Liao H.L."/>
            <person name="Branco S."/>
            <person name="Kuo A."/>
            <person name="LaButti K."/>
            <person name="Lipzen A."/>
            <person name="Andreopoulos W."/>
            <person name="Pangilinan J."/>
            <person name="Riley R."/>
            <person name="Hundley H."/>
            <person name="Na H."/>
            <person name="Barry K."/>
            <person name="Grigoriev I.V."/>
            <person name="Stajich J.E."/>
            <person name="Kennedy P.G."/>
        </authorList>
    </citation>
    <scope>NUCLEOTIDE SEQUENCE</scope>
    <source>
        <strain evidence="1">FC203</strain>
    </source>
</reference>
<evidence type="ECO:0000313" key="1">
    <source>
        <dbReference type="EMBL" id="KAG1894491.1"/>
    </source>
</evidence>